<dbReference type="Proteomes" id="UP000184406">
    <property type="component" value="Unassembled WGS sequence"/>
</dbReference>
<dbReference type="AlphaFoldDB" id="A0A1M5BQQ1"/>
<dbReference type="OrthoDB" id="1111222at2"/>
<evidence type="ECO:0000313" key="4">
    <source>
        <dbReference type="Proteomes" id="UP000184406"/>
    </source>
</evidence>
<proteinExistence type="predicted"/>
<keyword evidence="4" id="KW-1185">Reference proteome</keyword>
<dbReference type="InterPro" id="IPR025646">
    <property type="entry name" value="DUF4350"/>
</dbReference>
<keyword evidence="1" id="KW-1133">Transmembrane helix</keyword>
<accession>A0A1M5BQQ1</accession>
<name>A0A1M5BQQ1_9FLAO</name>
<protein>
    <recommendedName>
        <fullName evidence="2">DUF4350 domain-containing protein</fullName>
    </recommendedName>
</protein>
<evidence type="ECO:0000256" key="1">
    <source>
        <dbReference type="SAM" id="Phobius"/>
    </source>
</evidence>
<feature type="transmembrane region" description="Helical" evidence="1">
    <location>
        <begin position="274"/>
        <end position="291"/>
    </location>
</feature>
<dbReference type="RefSeq" id="WP_072862373.1">
    <property type="nucleotide sequence ID" value="NZ_FQUX01000004.1"/>
</dbReference>
<dbReference type="Pfam" id="PF14258">
    <property type="entry name" value="DUF4350"/>
    <property type="match status" value="1"/>
</dbReference>
<dbReference type="EMBL" id="FQUX01000004">
    <property type="protein sequence ID" value="SHF44913.1"/>
    <property type="molecule type" value="Genomic_DNA"/>
</dbReference>
<evidence type="ECO:0000313" key="3">
    <source>
        <dbReference type="EMBL" id="SHF44913.1"/>
    </source>
</evidence>
<sequence length="403" mass="46474">MDKRSKIILGLFLAVLIGIIVTEVVRPKPLNWRPSYTSSDKIPFGCYVLFHELPKLFPGQKIHTTNESLYNVLATRDSSTASNYLLINDFLDLDKQETFKLLQYVYDGNDTFIAASSFGTYLADTLNIEVETQYSIKEDTVLIHLTNNSFSKQNYPLKRGVYNTHFSSVDTLNTTVLGYINFKSEQGTLASGSNKMAMSPNFVKVRFGKGHFYLNTTPQAFTNYYMLRGNKDYAANAFGYLKDLDVYWDNYKKSGRIVIDSPMRFILNQASLRWAYYLGMLGLLIFIIFKAKREQRIIPVITPLENSSIEFAKTVGGLYYEHRDYTDLIHKKINFFLEHIRSQYQLNTESINEKTTMDLAAKSGKPLLKVKELLDFVVHLNNKKHHNEQDVVQLNKKINQFKK</sequence>
<organism evidence="3 4">
    <name type="scientific">Arenibacter palladensis</name>
    <dbReference type="NCBI Taxonomy" id="237373"/>
    <lineage>
        <taxon>Bacteria</taxon>
        <taxon>Pseudomonadati</taxon>
        <taxon>Bacteroidota</taxon>
        <taxon>Flavobacteriia</taxon>
        <taxon>Flavobacteriales</taxon>
        <taxon>Flavobacteriaceae</taxon>
        <taxon>Arenibacter</taxon>
    </lineage>
</organism>
<keyword evidence="1" id="KW-0812">Transmembrane</keyword>
<reference evidence="4" key="1">
    <citation type="submission" date="2016-11" db="EMBL/GenBank/DDBJ databases">
        <authorList>
            <person name="Varghese N."/>
            <person name="Submissions S."/>
        </authorList>
    </citation>
    <scope>NUCLEOTIDE SEQUENCE [LARGE SCALE GENOMIC DNA]</scope>
    <source>
        <strain evidence="4">DSM 17539</strain>
    </source>
</reference>
<evidence type="ECO:0000259" key="2">
    <source>
        <dbReference type="Pfam" id="PF14258"/>
    </source>
</evidence>
<feature type="domain" description="DUF4350" evidence="2">
    <location>
        <begin position="38"/>
        <end position="236"/>
    </location>
</feature>
<keyword evidence="1" id="KW-0472">Membrane</keyword>
<gene>
    <name evidence="3" type="ORF">SAMN03080594_104185</name>
</gene>